<reference evidence="4" key="2">
    <citation type="journal article" date="2017" name="Genome Announc.">
        <title>Draft genome sequence of Paludibacter jiangxiensis NM7(T), a propionate-producing fermentative bacterium.</title>
        <authorList>
            <person name="Qiu Y.-L."/>
            <person name="Tourlousse D.M."/>
            <person name="Matsuura N."/>
            <person name="Ohashi A."/>
            <person name="Sekiguchi Y."/>
        </authorList>
    </citation>
    <scope>NUCLEOTIDE SEQUENCE [LARGE SCALE GENOMIC DNA]</scope>
    <source>
        <strain evidence="4">NM7</strain>
    </source>
</reference>
<dbReference type="EMBL" id="BDCR01000003">
    <property type="protein sequence ID" value="GAT63139.1"/>
    <property type="molecule type" value="Genomic_DNA"/>
</dbReference>
<dbReference type="RefSeq" id="WP_068704039.1">
    <property type="nucleotide sequence ID" value="NZ_BDCR01000003.1"/>
</dbReference>
<reference evidence="4" key="1">
    <citation type="submission" date="2016-04" db="EMBL/GenBank/DDBJ databases">
        <title>Draft genome sequence of Paludibacter jiangxiensis strain NM7.</title>
        <authorList>
            <person name="Qiu Y."/>
            <person name="Matsuura N."/>
            <person name="Ohashi A."/>
            <person name="Tourlousse M.D."/>
            <person name="Sekiguchi Y."/>
        </authorList>
    </citation>
    <scope>NUCLEOTIDE SEQUENCE [LARGE SCALE GENOMIC DNA]</scope>
    <source>
        <strain evidence="4">NM7</strain>
    </source>
</reference>
<dbReference type="AlphaFoldDB" id="A0A161LVA0"/>
<organism evidence="3 4">
    <name type="scientific">Paludibacter jiangxiensis</name>
    <dbReference type="NCBI Taxonomy" id="681398"/>
    <lineage>
        <taxon>Bacteria</taxon>
        <taxon>Pseudomonadati</taxon>
        <taxon>Bacteroidota</taxon>
        <taxon>Bacteroidia</taxon>
        <taxon>Bacteroidales</taxon>
        <taxon>Paludibacteraceae</taxon>
        <taxon>Paludibacter</taxon>
    </lineage>
</organism>
<dbReference type="Gene3D" id="2.40.160.60">
    <property type="entry name" value="Outer membrane protein transport protein (OMPP1/FadL/TodX)"/>
    <property type="match status" value="1"/>
</dbReference>
<evidence type="ECO:0000256" key="1">
    <source>
        <dbReference type="SAM" id="SignalP"/>
    </source>
</evidence>
<name>A0A161LVA0_9BACT</name>
<gene>
    <name evidence="3" type="ORF">PJIAN_3453</name>
</gene>
<evidence type="ECO:0000313" key="3">
    <source>
        <dbReference type="EMBL" id="GAT63139.1"/>
    </source>
</evidence>
<dbReference type="Pfam" id="PF18990">
    <property type="entry name" value="DUF5723"/>
    <property type="match status" value="1"/>
</dbReference>
<keyword evidence="4" id="KW-1185">Reference proteome</keyword>
<dbReference type="STRING" id="681398.PJIAN_3453"/>
<proteinExistence type="predicted"/>
<dbReference type="Proteomes" id="UP000076586">
    <property type="component" value="Unassembled WGS sequence"/>
</dbReference>
<comment type="caution">
    <text evidence="3">The sequence shown here is derived from an EMBL/GenBank/DDBJ whole genome shotgun (WGS) entry which is preliminary data.</text>
</comment>
<keyword evidence="1" id="KW-0732">Signal</keyword>
<evidence type="ECO:0000259" key="2">
    <source>
        <dbReference type="Pfam" id="PF18990"/>
    </source>
</evidence>
<evidence type="ECO:0000313" key="4">
    <source>
        <dbReference type="Proteomes" id="UP000076586"/>
    </source>
</evidence>
<dbReference type="InterPro" id="IPR043781">
    <property type="entry name" value="DUF5723"/>
</dbReference>
<accession>A0A161LVA0</accession>
<protein>
    <recommendedName>
        <fullName evidence="2">DUF5723 domain-containing protein</fullName>
    </recommendedName>
</protein>
<feature type="signal peptide" evidence="1">
    <location>
        <begin position="1"/>
        <end position="23"/>
    </location>
</feature>
<feature type="chain" id="PRO_5007825011" description="DUF5723 domain-containing protein" evidence="1">
    <location>
        <begin position="24"/>
        <end position="469"/>
    </location>
</feature>
<dbReference type="OrthoDB" id="1489601at2"/>
<sequence>MRFHISACIAIAILFSIAGNSVAQTNTLYFMDKIPGRTGVNPGFIPSQDFYISLPSVYAGMGNNSFAMSDLLKSVNGSTVTPFDKGAEYQSFLHILKPLTEIKSEATLSILGFGFRKNKNYFSFGLSEKVVSSASIPKDMFRLLLEGVNQNSTSQHFDLSSLAIDATAYVETSFGYARQVTPRLSVGGKLKLLFGQLNTKMSFSQLSLSGTEAQTTMTGAGTMRLSVPGKIYADKEGYPDFANMHGDDFGPTKFKGTGLGIDAGAAYKLTKDLTISAAITDLGFIHWQKSDWEGSVKANTTFNNMSFAVNGGNDFGAVLDTLKQSLHFKPNGSAYNSSLTAHVKVGAEYSILKDKIGFGLLYDSRFASSATSGTITASANLRPLSWINLSVGYSLINNEGSNIGAGLNIIAGPFNWYVITDYLPLSYAEGGIPKMKQCNVQTGISFAFSAPKKKVHKQQAEQTPPPPGN</sequence>
<feature type="domain" description="DUF5723" evidence="2">
    <location>
        <begin position="42"/>
        <end position="421"/>
    </location>
</feature>